<evidence type="ECO:0000313" key="2">
    <source>
        <dbReference type="EMBL" id="SVD51082.1"/>
    </source>
</evidence>
<dbReference type="Gene3D" id="3.90.550.10">
    <property type="entry name" value="Spore Coat Polysaccharide Biosynthesis Protein SpsA, Chain A"/>
    <property type="match status" value="1"/>
</dbReference>
<dbReference type="EMBL" id="UINC01155309">
    <property type="protein sequence ID" value="SVD51082.1"/>
    <property type="molecule type" value="Genomic_DNA"/>
</dbReference>
<dbReference type="SUPFAM" id="SSF53448">
    <property type="entry name" value="Nucleotide-diphospho-sugar transferases"/>
    <property type="match status" value="1"/>
</dbReference>
<name>A0A382VX37_9ZZZZ</name>
<accession>A0A382VX37</accession>
<organism evidence="2">
    <name type="scientific">marine metagenome</name>
    <dbReference type="NCBI Taxonomy" id="408172"/>
    <lineage>
        <taxon>unclassified sequences</taxon>
        <taxon>metagenomes</taxon>
        <taxon>ecological metagenomes</taxon>
    </lineage>
</organism>
<protein>
    <recommendedName>
        <fullName evidence="1">Glycosyltransferase 2-like domain-containing protein</fullName>
    </recommendedName>
</protein>
<feature type="domain" description="Glycosyltransferase 2-like" evidence="1">
    <location>
        <begin position="9"/>
        <end position="40"/>
    </location>
</feature>
<proteinExistence type="predicted"/>
<evidence type="ECO:0000259" key="1">
    <source>
        <dbReference type="Pfam" id="PF00535"/>
    </source>
</evidence>
<dbReference type="Pfam" id="PF00535">
    <property type="entry name" value="Glycos_transf_2"/>
    <property type="match status" value="1"/>
</dbReference>
<dbReference type="InterPro" id="IPR001173">
    <property type="entry name" value="Glyco_trans_2-like"/>
</dbReference>
<gene>
    <name evidence="2" type="ORF">METZ01_LOCUS403936</name>
</gene>
<dbReference type="InterPro" id="IPR029044">
    <property type="entry name" value="Nucleotide-diphossugar_trans"/>
</dbReference>
<sequence length="40" mass="4559">MNNSVKTAVIVVNYNGRGFLDRCLDSLRCQTFSHFQIIVV</sequence>
<dbReference type="AlphaFoldDB" id="A0A382VX37"/>
<feature type="non-terminal residue" evidence="2">
    <location>
        <position position="40"/>
    </location>
</feature>
<reference evidence="2" key="1">
    <citation type="submission" date="2018-05" db="EMBL/GenBank/DDBJ databases">
        <authorList>
            <person name="Lanie J.A."/>
            <person name="Ng W.-L."/>
            <person name="Kazmierczak K.M."/>
            <person name="Andrzejewski T.M."/>
            <person name="Davidsen T.M."/>
            <person name="Wayne K.J."/>
            <person name="Tettelin H."/>
            <person name="Glass J.I."/>
            <person name="Rusch D."/>
            <person name="Podicherti R."/>
            <person name="Tsui H.-C.T."/>
            <person name="Winkler M.E."/>
        </authorList>
    </citation>
    <scope>NUCLEOTIDE SEQUENCE</scope>
</reference>